<keyword evidence="7" id="KW-0752">Steroid biosynthesis</keyword>
<keyword evidence="4" id="KW-0963">Cytoplasm</keyword>
<dbReference type="InterPro" id="IPR021774">
    <property type="entry name" value="CUPID"/>
</dbReference>
<feature type="region of interest" description="Disordered" evidence="17">
    <location>
        <begin position="1"/>
        <end position="22"/>
    </location>
</feature>
<evidence type="ECO:0000259" key="19">
    <source>
        <dbReference type="PROSITE" id="PS51751"/>
    </source>
</evidence>
<keyword evidence="11" id="KW-0443">Lipid metabolism</keyword>
<evidence type="ECO:0000256" key="7">
    <source>
        <dbReference type="ARBA" id="ARBA00022955"/>
    </source>
</evidence>
<dbReference type="Pfam" id="PF05241">
    <property type="entry name" value="EBP"/>
    <property type="match status" value="1"/>
</dbReference>
<proteinExistence type="inferred from homology"/>
<keyword evidence="21" id="KW-1185">Reference proteome</keyword>
<evidence type="ECO:0000256" key="3">
    <source>
        <dbReference type="ARBA" id="ARBA00008337"/>
    </source>
</evidence>
<evidence type="ECO:0000256" key="16">
    <source>
        <dbReference type="PROSITE-ProRule" id="PRU01087"/>
    </source>
</evidence>
<reference evidence="20" key="1">
    <citation type="submission" date="2019-04" db="EMBL/GenBank/DDBJ databases">
        <title>Genome assembly of Zosterops borbonicus 15179.</title>
        <authorList>
            <person name="Leroy T."/>
            <person name="Anselmetti Y."/>
            <person name="Tilak M.-K."/>
            <person name="Nabholz B."/>
        </authorList>
    </citation>
    <scope>NUCLEOTIDE SEQUENCE</scope>
    <source>
        <strain evidence="20">HGM_15179</strain>
        <tissue evidence="20">Muscle</tissue>
    </source>
</reference>
<sequence length="253" mass="28409">MEVRGHILAPGSYSPAGGSGGRLQELRERQRGLRQALGLRLRELRRLCLQEAVSRARREAQAQVQVQTQVLEAARRLAAVPGLPPEQRRRRQRLQAEAAQRLRQLRAQLGGPGHDENGSLCELPALENGKEYAKADSRYMTSDDFTVAMETVTAWAWGPLSFLTFLALLRQHPARYILQLVVSLGQLYGDILYFATEALAGWTHSDPRPLYFWVYFVGLNGLWVLVPGLLLLDAGHQLATAQRGHDRPRHKAH</sequence>
<evidence type="ECO:0000256" key="10">
    <source>
        <dbReference type="ARBA" id="ARBA00023054"/>
    </source>
</evidence>
<protein>
    <recommendedName>
        <fullName evidence="19">EXPERA domain-containing protein</fullName>
    </recommendedName>
</protein>
<evidence type="ECO:0000256" key="1">
    <source>
        <dbReference type="ARBA" id="ARBA00004141"/>
    </source>
</evidence>
<evidence type="ECO:0000256" key="15">
    <source>
        <dbReference type="ARBA" id="ARBA00023235"/>
    </source>
</evidence>
<evidence type="ECO:0000256" key="17">
    <source>
        <dbReference type="SAM" id="MobiDB-lite"/>
    </source>
</evidence>
<dbReference type="PANTHER" id="PTHR14207">
    <property type="entry name" value="STEROL ISOMERASE"/>
    <property type="match status" value="1"/>
</dbReference>
<keyword evidence="12 16" id="KW-0472">Membrane</keyword>
<dbReference type="Pfam" id="PF11819">
    <property type="entry name" value="CUPID"/>
    <property type="match status" value="1"/>
</dbReference>
<evidence type="ECO:0000256" key="8">
    <source>
        <dbReference type="ARBA" id="ARBA00022989"/>
    </source>
</evidence>
<organism evidence="20 21">
    <name type="scientific">Zosterops borbonicus</name>
    <dbReference type="NCBI Taxonomy" id="364589"/>
    <lineage>
        <taxon>Eukaryota</taxon>
        <taxon>Metazoa</taxon>
        <taxon>Chordata</taxon>
        <taxon>Craniata</taxon>
        <taxon>Vertebrata</taxon>
        <taxon>Euteleostomi</taxon>
        <taxon>Archelosauria</taxon>
        <taxon>Archosauria</taxon>
        <taxon>Dinosauria</taxon>
        <taxon>Saurischia</taxon>
        <taxon>Theropoda</taxon>
        <taxon>Coelurosauria</taxon>
        <taxon>Aves</taxon>
        <taxon>Neognathae</taxon>
        <taxon>Neoaves</taxon>
        <taxon>Telluraves</taxon>
        <taxon>Australaves</taxon>
        <taxon>Passeriformes</taxon>
        <taxon>Sylvioidea</taxon>
        <taxon>Zosteropidae</taxon>
        <taxon>Zosterops</taxon>
    </lineage>
</organism>
<comment type="similarity">
    <text evidence="3">Belongs to the EBP family.</text>
</comment>
<feature type="transmembrane region" description="Helical" evidence="18">
    <location>
        <begin position="152"/>
        <end position="169"/>
    </location>
</feature>
<dbReference type="OrthoDB" id="58557at2759"/>
<dbReference type="PROSITE" id="PS51751">
    <property type="entry name" value="EXPERA"/>
    <property type="match status" value="1"/>
</dbReference>
<evidence type="ECO:0000256" key="14">
    <source>
        <dbReference type="ARBA" id="ARBA00023221"/>
    </source>
</evidence>
<feature type="domain" description="EXPERA" evidence="19">
    <location>
        <begin position="99"/>
        <end position="231"/>
    </location>
</feature>
<evidence type="ECO:0000313" key="20">
    <source>
        <dbReference type="EMBL" id="TRZ09272.1"/>
    </source>
</evidence>
<accession>A0A8K1LCZ2</accession>
<name>A0A8K1LCZ2_9PASS</name>
<dbReference type="GO" id="GO:0004769">
    <property type="term" value="F:steroid Delta-isomerase activity"/>
    <property type="evidence" value="ECO:0007669"/>
    <property type="project" value="TreeGrafter"/>
</dbReference>
<keyword evidence="13" id="KW-1207">Sterol metabolism</keyword>
<evidence type="ECO:0000256" key="13">
    <source>
        <dbReference type="ARBA" id="ARBA00023166"/>
    </source>
</evidence>
<dbReference type="GO" id="GO:0016020">
    <property type="term" value="C:membrane"/>
    <property type="evidence" value="ECO:0007669"/>
    <property type="project" value="UniProtKB-SubCell"/>
</dbReference>
<comment type="subcellular location">
    <subcellularLocation>
        <location evidence="2">Cytoplasm</location>
    </subcellularLocation>
    <subcellularLocation>
        <location evidence="1">Membrane</location>
        <topology evidence="1">Multi-pass membrane protein</topology>
    </subcellularLocation>
</comment>
<dbReference type="GO" id="GO:0047750">
    <property type="term" value="F:cholestenol delta-isomerase activity"/>
    <property type="evidence" value="ECO:0007669"/>
    <property type="project" value="InterPro"/>
</dbReference>
<evidence type="ECO:0000256" key="9">
    <source>
        <dbReference type="ARBA" id="ARBA00023011"/>
    </source>
</evidence>
<evidence type="ECO:0000256" key="6">
    <source>
        <dbReference type="ARBA" id="ARBA00022692"/>
    </source>
</evidence>
<evidence type="ECO:0000256" key="2">
    <source>
        <dbReference type="ARBA" id="ARBA00004496"/>
    </source>
</evidence>
<feature type="transmembrane region" description="Helical" evidence="18">
    <location>
        <begin position="176"/>
        <end position="195"/>
    </location>
</feature>
<dbReference type="InterPro" id="IPR033118">
    <property type="entry name" value="EXPERA"/>
</dbReference>
<evidence type="ECO:0000256" key="5">
    <source>
        <dbReference type="ARBA" id="ARBA00022516"/>
    </source>
</evidence>
<dbReference type="GO" id="GO:0005783">
    <property type="term" value="C:endoplasmic reticulum"/>
    <property type="evidence" value="ECO:0007669"/>
    <property type="project" value="TreeGrafter"/>
</dbReference>
<dbReference type="InterPro" id="IPR007905">
    <property type="entry name" value="EBP"/>
</dbReference>
<keyword evidence="14" id="KW-0753">Steroid metabolism</keyword>
<keyword evidence="6 16" id="KW-0812">Transmembrane</keyword>
<evidence type="ECO:0000256" key="11">
    <source>
        <dbReference type="ARBA" id="ARBA00023098"/>
    </source>
</evidence>
<comment type="caution">
    <text evidence="20">The sequence shown here is derived from an EMBL/GenBank/DDBJ whole genome shotgun (WGS) entry which is preliminary data.</text>
</comment>
<evidence type="ECO:0000256" key="18">
    <source>
        <dbReference type="SAM" id="Phobius"/>
    </source>
</evidence>
<dbReference type="EMBL" id="SWJQ01001115">
    <property type="protein sequence ID" value="TRZ09272.1"/>
    <property type="molecule type" value="Genomic_DNA"/>
</dbReference>
<keyword evidence="15" id="KW-0413">Isomerase</keyword>
<feature type="transmembrane region" description="Helical" evidence="18">
    <location>
        <begin position="210"/>
        <end position="232"/>
    </location>
</feature>
<keyword evidence="10" id="KW-0175">Coiled coil</keyword>
<evidence type="ECO:0000256" key="4">
    <source>
        <dbReference type="ARBA" id="ARBA00022490"/>
    </source>
</evidence>
<keyword evidence="9" id="KW-0756">Sterol biosynthesis</keyword>
<dbReference type="PANTHER" id="PTHR14207:SF0">
    <property type="entry name" value="3-BETA-HYDROXYSTEROID-DELTA(8),DELTA(7)-ISOMERASE"/>
    <property type="match status" value="1"/>
</dbReference>
<dbReference type="GO" id="GO:0006695">
    <property type="term" value="P:cholesterol biosynthetic process"/>
    <property type="evidence" value="ECO:0007669"/>
    <property type="project" value="TreeGrafter"/>
</dbReference>
<evidence type="ECO:0000256" key="12">
    <source>
        <dbReference type="ARBA" id="ARBA00023136"/>
    </source>
</evidence>
<keyword evidence="5" id="KW-0444">Lipid biosynthesis</keyword>
<evidence type="ECO:0000313" key="21">
    <source>
        <dbReference type="Proteomes" id="UP000796761"/>
    </source>
</evidence>
<dbReference type="GO" id="GO:0000247">
    <property type="term" value="F:C-8 sterol isomerase activity"/>
    <property type="evidence" value="ECO:0007669"/>
    <property type="project" value="TreeGrafter"/>
</dbReference>
<dbReference type="Proteomes" id="UP000796761">
    <property type="component" value="Unassembled WGS sequence"/>
</dbReference>
<keyword evidence="8 16" id="KW-1133">Transmembrane helix</keyword>
<gene>
    <name evidence="20" type="ORF">HGM15179_017838</name>
</gene>
<dbReference type="AlphaFoldDB" id="A0A8K1LCZ2"/>